<name>A0A8C4QIW9_EPTBU</name>
<feature type="transmembrane region" description="Helical" evidence="11">
    <location>
        <begin position="70"/>
        <end position="93"/>
    </location>
</feature>
<reference evidence="14" key="1">
    <citation type="submission" date="2025-08" db="UniProtKB">
        <authorList>
            <consortium name="Ensembl"/>
        </authorList>
    </citation>
    <scope>IDENTIFICATION</scope>
</reference>
<protein>
    <submittedName>
        <fullName evidence="14">Adenosine receptor B1a</fullName>
    </submittedName>
</protein>
<dbReference type="PANTHER" id="PTHR24246:SF21">
    <property type="entry name" value="G-PROTEIN COUPLED RECEPTORS FAMILY 1 PROFILE DOMAIN-CONTAINING PROTEIN"/>
    <property type="match status" value="1"/>
</dbReference>
<evidence type="ECO:0000256" key="2">
    <source>
        <dbReference type="ARBA" id="ARBA00022475"/>
    </source>
</evidence>
<dbReference type="InterPro" id="IPR017452">
    <property type="entry name" value="GPCR_Rhodpsn_7TM"/>
</dbReference>
<evidence type="ECO:0000256" key="1">
    <source>
        <dbReference type="ARBA" id="ARBA00004651"/>
    </source>
</evidence>
<evidence type="ECO:0000256" key="8">
    <source>
        <dbReference type="ARBA" id="ARBA00023170"/>
    </source>
</evidence>
<comment type="subcellular location">
    <subcellularLocation>
        <location evidence="1 11">Cell membrane</location>
        <topology evidence="1 11">Multi-pass membrane protein</topology>
    </subcellularLocation>
</comment>
<evidence type="ECO:0000256" key="11">
    <source>
        <dbReference type="RuleBase" id="RU201114"/>
    </source>
</evidence>
<evidence type="ECO:0000313" key="14">
    <source>
        <dbReference type="Ensembl" id="ENSEBUP00000016178.1"/>
    </source>
</evidence>
<keyword evidence="3 11" id="KW-0812">Transmembrane</keyword>
<dbReference type="PROSITE" id="PS00237">
    <property type="entry name" value="G_PROTEIN_RECEP_F1_1"/>
    <property type="match status" value="1"/>
</dbReference>
<feature type="transmembrane region" description="Helical" evidence="11">
    <location>
        <begin position="36"/>
        <end position="58"/>
    </location>
</feature>
<evidence type="ECO:0000256" key="6">
    <source>
        <dbReference type="ARBA" id="ARBA00023136"/>
    </source>
</evidence>
<reference evidence="14" key="2">
    <citation type="submission" date="2025-09" db="UniProtKB">
        <authorList>
            <consortium name="Ensembl"/>
        </authorList>
    </citation>
    <scope>IDENTIFICATION</scope>
</reference>
<keyword evidence="8 11" id="KW-0675">Receptor</keyword>
<keyword evidence="4 11" id="KW-1133">Transmembrane helix</keyword>
<dbReference type="GO" id="GO:0005886">
    <property type="term" value="C:plasma membrane"/>
    <property type="evidence" value="ECO:0007669"/>
    <property type="project" value="UniProtKB-SubCell"/>
</dbReference>
<evidence type="ECO:0000256" key="12">
    <source>
        <dbReference type="SAM" id="MobiDB-lite"/>
    </source>
</evidence>
<evidence type="ECO:0000256" key="9">
    <source>
        <dbReference type="ARBA" id="ARBA00023180"/>
    </source>
</evidence>
<dbReference type="Gene3D" id="1.20.1070.10">
    <property type="entry name" value="Rhodopsin 7-helix transmembrane proteins"/>
    <property type="match status" value="1"/>
</dbReference>
<evidence type="ECO:0000313" key="15">
    <source>
        <dbReference type="Proteomes" id="UP000694388"/>
    </source>
</evidence>
<comment type="similarity">
    <text evidence="11">Belongs to the G-protein coupled receptor 1 family.</text>
</comment>
<feature type="transmembrane region" description="Helical" evidence="11">
    <location>
        <begin position="203"/>
        <end position="224"/>
    </location>
</feature>
<dbReference type="Pfam" id="PF00001">
    <property type="entry name" value="7tm_1"/>
    <property type="match status" value="1"/>
</dbReference>
<proteinExistence type="inferred from homology"/>
<dbReference type="PROSITE" id="PS50262">
    <property type="entry name" value="G_PROTEIN_RECEP_F1_2"/>
    <property type="match status" value="1"/>
</dbReference>
<evidence type="ECO:0000256" key="10">
    <source>
        <dbReference type="ARBA" id="ARBA00023224"/>
    </source>
</evidence>
<keyword evidence="7 11" id="KW-1015">Disulfide bond</keyword>
<feature type="transmembrane region" description="Helical" evidence="11">
    <location>
        <begin position="156"/>
        <end position="182"/>
    </location>
</feature>
<accession>A0A8C4QIW9</accession>
<evidence type="ECO:0000259" key="13">
    <source>
        <dbReference type="PROSITE" id="PS50262"/>
    </source>
</evidence>
<dbReference type="GO" id="GO:0001609">
    <property type="term" value="F:G protein-coupled adenosine receptor activity"/>
    <property type="evidence" value="ECO:0007669"/>
    <property type="project" value="UniProtKB-UniRule"/>
</dbReference>
<feature type="transmembrane region" description="Helical" evidence="11">
    <location>
        <begin position="6"/>
        <end position="24"/>
    </location>
</feature>
<keyword evidence="6 11" id="KW-0472">Membrane</keyword>
<sequence>MAPYRLAIAVLAAGGNGLVCVAVLRTRQLRTVTNFFLVSLAVADVFVGLVAIPCAIMTDQGIPRNKFLLCLVMLSSIITFTQSSIFSLLAVAIERYVAIFNPFRYQAIMTPHNAIIIIVITWLISLLIGLVPALGWNKGPPEGGLCLFVPIIDMSYMVYFNFFGCVLFPLLIMFVIYGRIFAQVRWQLRRMSSKQRLKAVTKDVKTAISLFLVLFLFTVCWVPLHIINCLILLCPICPIPLPILSTAIILSHANSAVNPIFYALRMRSFRQAFINILLGRRRSMKTQIVPSMKASGSFTNRATNGGSASVLSSRQSRECM</sequence>
<feature type="transmembrane region" description="Helical" evidence="11">
    <location>
        <begin position="114"/>
        <end position="136"/>
    </location>
</feature>
<dbReference type="InterPro" id="IPR000276">
    <property type="entry name" value="GPCR_Rhodpsn"/>
</dbReference>
<evidence type="ECO:0000256" key="7">
    <source>
        <dbReference type="ARBA" id="ARBA00023157"/>
    </source>
</evidence>
<dbReference type="PANTHER" id="PTHR24246">
    <property type="entry name" value="OLFACTORY RECEPTOR AND ADENOSINE RECEPTOR"/>
    <property type="match status" value="1"/>
</dbReference>
<evidence type="ECO:0000256" key="5">
    <source>
        <dbReference type="ARBA" id="ARBA00023040"/>
    </source>
</evidence>
<dbReference type="OMA" id="YKMKSFR"/>
<evidence type="ECO:0000256" key="3">
    <source>
        <dbReference type="ARBA" id="ARBA00022692"/>
    </source>
</evidence>
<feature type="domain" description="G-protein coupled receptors family 1 profile" evidence="13">
    <location>
        <begin position="15"/>
        <end position="262"/>
    </location>
</feature>
<dbReference type="SUPFAM" id="SSF81321">
    <property type="entry name" value="Family A G protein-coupled receptor-like"/>
    <property type="match status" value="1"/>
</dbReference>
<keyword evidence="9 11" id="KW-0325">Glycoprotein</keyword>
<dbReference type="PRINTS" id="PR00424">
    <property type="entry name" value="ADENOSINER"/>
</dbReference>
<keyword evidence="2 11" id="KW-1003">Cell membrane</keyword>
<keyword evidence="5 11" id="KW-0297">G-protein coupled receptor</keyword>
<evidence type="ECO:0000256" key="4">
    <source>
        <dbReference type="ARBA" id="ARBA00022989"/>
    </source>
</evidence>
<dbReference type="PRINTS" id="PR00237">
    <property type="entry name" value="GPCRRHODOPSN"/>
</dbReference>
<feature type="compositionally biased region" description="Polar residues" evidence="12">
    <location>
        <begin position="299"/>
        <end position="314"/>
    </location>
</feature>
<dbReference type="AlphaFoldDB" id="A0A8C4QIW9"/>
<dbReference type="InterPro" id="IPR001634">
    <property type="entry name" value="Adenosn_rcpt"/>
</dbReference>
<feature type="region of interest" description="Disordered" evidence="12">
    <location>
        <begin position="299"/>
        <end position="320"/>
    </location>
</feature>
<dbReference type="GeneTree" id="ENSGT01030000234555"/>
<keyword evidence="15" id="KW-1185">Reference proteome</keyword>
<dbReference type="Ensembl" id="ENSEBUT00000016752.1">
    <property type="protein sequence ID" value="ENSEBUP00000016178.1"/>
    <property type="gene ID" value="ENSEBUG00000010153.1"/>
</dbReference>
<organism evidence="14 15">
    <name type="scientific">Eptatretus burgeri</name>
    <name type="common">Inshore hagfish</name>
    <dbReference type="NCBI Taxonomy" id="7764"/>
    <lineage>
        <taxon>Eukaryota</taxon>
        <taxon>Metazoa</taxon>
        <taxon>Chordata</taxon>
        <taxon>Craniata</taxon>
        <taxon>Vertebrata</taxon>
        <taxon>Cyclostomata</taxon>
        <taxon>Myxini</taxon>
        <taxon>Myxiniformes</taxon>
        <taxon>Myxinidae</taxon>
        <taxon>Eptatretinae</taxon>
        <taxon>Eptatretus</taxon>
    </lineage>
</organism>
<dbReference type="Proteomes" id="UP000694388">
    <property type="component" value="Unplaced"/>
</dbReference>
<keyword evidence="10 11" id="KW-0807">Transducer</keyword>